<sequence>MSTGEHEERVRAHLQPGEVFRAAVWVSRADEQPPMEITRSELSPLRFRRRPRDMPYRPPVELAAGLEEHVRLVSEPRILAITDRRLLVLAKRAFSSALRVRWECPRDRLTAAAEEGGRLRLDFADGSTLTLLTPSAQVRPFLDQV</sequence>
<dbReference type="OrthoDB" id="3295411at2"/>
<keyword evidence="2" id="KW-1185">Reference proteome</keyword>
<gene>
    <name evidence="1" type="ordered locus">AMIS_32950</name>
</gene>
<proteinExistence type="predicted"/>
<dbReference type="Proteomes" id="UP000007882">
    <property type="component" value="Chromosome"/>
</dbReference>
<dbReference type="PATRIC" id="fig|512565.3.peg.3292"/>
<dbReference type="STRING" id="512565.AMIS_32950"/>
<organism evidence="1 2">
    <name type="scientific">Actinoplanes missouriensis (strain ATCC 14538 / DSM 43046 / CBS 188.64 / JCM 3121 / NBRC 102363 / NCIMB 12654 / NRRL B-3342 / UNCC 431)</name>
    <dbReference type="NCBI Taxonomy" id="512565"/>
    <lineage>
        <taxon>Bacteria</taxon>
        <taxon>Bacillati</taxon>
        <taxon>Actinomycetota</taxon>
        <taxon>Actinomycetes</taxon>
        <taxon>Micromonosporales</taxon>
        <taxon>Micromonosporaceae</taxon>
        <taxon>Actinoplanes</taxon>
    </lineage>
</organism>
<dbReference type="HOGENOM" id="CLU_1782730_0_0_11"/>
<accession>I0H678</accession>
<name>I0H678_ACTM4</name>
<evidence type="ECO:0000313" key="1">
    <source>
        <dbReference type="EMBL" id="BAL88515.1"/>
    </source>
</evidence>
<evidence type="ECO:0000313" key="2">
    <source>
        <dbReference type="Proteomes" id="UP000007882"/>
    </source>
</evidence>
<dbReference type="AlphaFoldDB" id="I0H678"/>
<reference evidence="1 2" key="1">
    <citation type="submission" date="2012-02" db="EMBL/GenBank/DDBJ databases">
        <title>Complete genome sequence of Actinoplanes missouriensis 431 (= NBRC 102363).</title>
        <authorList>
            <person name="Ohnishi Y."/>
            <person name="Ishikawa J."/>
            <person name="Sekine M."/>
            <person name="Hosoyama A."/>
            <person name="Harada T."/>
            <person name="Narita H."/>
            <person name="Hata T."/>
            <person name="Konno Y."/>
            <person name="Tutikane K."/>
            <person name="Fujita N."/>
            <person name="Horinouchi S."/>
            <person name="Hayakawa M."/>
        </authorList>
    </citation>
    <scope>NUCLEOTIDE SEQUENCE [LARGE SCALE GENOMIC DNA]</scope>
    <source>
        <strain evidence="2">ATCC 14538 / DSM 43046 / CBS 188.64 / JCM 3121 / NBRC 102363 / NCIMB 12654 / NRRL B-3342 / UNCC 431</strain>
    </source>
</reference>
<dbReference type="RefSeq" id="WP_014443410.1">
    <property type="nucleotide sequence ID" value="NC_017093.1"/>
</dbReference>
<dbReference type="EMBL" id="AP012319">
    <property type="protein sequence ID" value="BAL88515.1"/>
    <property type="molecule type" value="Genomic_DNA"/>
</dbReference>
<protein>
    <submittedName>
        <fullName evidence="1">Uncharacterized protein</fullName>
    </submittedName>
</protein>
<dbReference type="KEGG" id="ams:AMIS_32950"/>